<dbReference type="GO" id="GO:0005664">
    <property type="term" value="C:nuclear origin of replication recognition complex"/>
    <property type="evidence" value="ECO:0007669"/>
    <property type="project" value="TreeGrafter"/>
</dbReference>
<dbReference type="GO" id="GO:0003688">
    <property type="term" value="F:DNA replication origin binding"/>
    <property type="evidence" value="ECO:0007669"/>
    <property type="project" value="TreeGrafter"/>
</dbReference>
<dbReference type="Proteomes" id="UP000054815">
    <property type="component" value="Unassembled WGS sequence"/>
</dbReference>
<dbReference type="PANTHER" id="PTHR12705">
    <property type="entry name" value="ORIGIN RECOGNITION COMPLEX SUBUNIT 5"/>
    <property type="match status" value="1"/>
</dbReference>
<dbReference type="InterPro" id="IPR020796">
    <property type="entry name" value="ORC5"/>
</dbReference>
<sequence>MCKMCDRKDRISKRFPGLEILVEKLWKILSKRTDISLLHLFGEQMSLASELLKEILHSKKIAFIEVDCSLVATERCFFEAAIAKTGDIYSRCCYIKETVMHTFAKILLKKFRMKKKIYLIIQNLQNLHKEMLSILLLLPKFKEMTGLNICSVTLSEFPWPYQACRSTSGGIDVFEIGIPHITMEKVINNIIESCPYRGKNNLYKKYVQLYVDILRKYSSSEFEMKFIIERNYVKFLESAEKCSNCRKFSKNDPRFTWEALKPVVKEHNQYRFLFNFHLDREKQYDKLPLYEKYLLISGYIASYNPERTDRRYFVKLAEKSRVRRKEGQHENAAAHLLGPKIFTEERMLSIFFYLLRESHADISMDLFSSIRKLCTYGYLSRASSIANMNAARYRCLASFNILARVASSVGIELTDFLYDVSSKRLF</sequence>
<protein>
    <submittedName>
        <fullName evidence="2">Origin recognition complex subunit 5</fullName>
    </submittedName>
</protein>
<evidence type="ECO:0000259" key="1">
    <source>
        <dbReference type="Pfam" id="PF14630"/>
    </source>
</evidence>
<comment type="caution">
    <text evidence="2">The sequence shown here is derived from an EMBL/GenBank/DDBJ whole genome shotgun (WGS) entry which is preliminary data.</text>
</comment>
<dbReference type="EMBL" id="JYDU01000108">
    <property type="protein sequence ID" value="KRX92547.1"/>
    <property type="molecule type" value="Genomic_DNA"/>
</dbReference>
<reference evidence="2 3" key="1">
    <citation type="submission" date="2015-01" db="EMBL/GenBank/DDBJ databases">
        <title>Evolution of Trichinella species and genotypes.</title>
        <authorList>
            <person name="Korhonen P.K."/>
            <person name="Edoardo P."/>
            <person name="Giuseppe L.R."/>
            <person name="Gasser R.B."/>
        </authorList>
    </citation>
    <scope>NUCLEOTIDE SEQUENCE [LARGE SCALE GENOMIC DNA]</scope>
    <source>
        <strain evidence="2">ISS141</strain>
    </source>
</reference>
<accession>A0A0V0XX37</accession>
<dbReference type="PANTHER" id="PTHR12705:SF0">
    <property type="entry name" value="ORIGIN RECOGNITION COMPLEX SUBUNIT 5"/>
    <property type="match status" value="1"/>
</dbReference>
<dbReference type="InterPro" id="IPR047088">
    <property type="entry name" value="ORC5_C"/>
</dbReference>
<proteinExistence type="predicted"/>
<gene>
    <name evidence="2" type="primary">Orc5</name>
    <name evidence="2" type="ORF">T4E_206</name>
</gene>
<dbReference type="AlphaFoldDB" id="A0A0V0XX37"/>
<dbReference type="Pfam" id="PF14630">
    <property type="entry name" value="ORC5_C"/>
    <property type="match status" value="1"/>
</dbReference>
<evidence type="ECO:0000313" key="2">
    <source>
        <dbReference type="EMBL" id="KRX92547.1"/>
    </source>
</evidence>
<feature type="domain" description="Origin recognition complex subunit 5 C-terminal" evidence="1">
    <location>
        <begin position="287"/>
        <end position="417"/>
    </location>
</feature>
<evidence type="ECO:0000313" key="3">
    <source>
        <dbReference type="Proteomes" id="UP000054815"/>
    </source>
</evidence>
<organism evidence="2 3">
    <name type="scientific">Trichinella pseudospiralis</name>
    <name type="common">Parasitic roundworm</name>
    <dbReference type="NCBI Taxonomy" id="6337"/>
    <lineage>
        <taxon>Eukaryota</taxon>
        <taxon>Metazoa</taxon>
        <taxon>Ecdysozoa</taxon>
        <taxon>Nematoda</taxon>
        <taxon>Enoplea</taxon>
        <taxon>Dorylaimia</taxon>
        <taxon>Trichinellida</taxon>
        <taxon>Trichinellidae</taxon>
        <taxon>Trichinella</taxon>
    </lineage>
</organism>
<dbReference type="GO" id="GO:0006270">
    <property type="term" value="P:DNA replication initiation"/>
    <property type="evidence" value="ECO:0007669"/>
    <property type="project" value="TreeGrafter"/>
</dbReference>
<dbReference type="STRING" id="6337.A0A0V0XX37"/>
<name>A0A0V0XX37_TRIPS</name>